<dbReference type="PANTHER" id="PTHR24251">
    <property type="entry name" value="OVOCHYMASE-RELATED"/>
    <property type="match status" value="1"/>
</dbReference>
<proteinExistence type="predicted"/>
<keyword evidence="5" id="KW-0472">Membrane</keyword>
<feature type="transmembrane region" description="Helical" evidence="5">
    <location>
        <begin position="217"/>
        <end position="237"/>
    </location>
</feature>
<dbReference type="Proteomes" id="UP000245119">
    <property type="component" value="Linkage Group LG6"/>
</dbReference>
<comment type="caution">
    <text evidence="3">Lacks conserved residue(s) required for the propagation of feature annotation.</text>
</comment>
<feature type="domain" description="CUB" evidence="6">
    <location>
        <begin position="84"/>
        <end position="198"/>
    </location>
</feature>
<evidence type="ECO:0000256" key="3">
    <source>
        <dbReference type="PROSITE-ProRule" id="PRU00059"/>
    </source>
</evidence>
<sequence length="300" mass="33592">MRQRIVKWQAGVSARNDEVGGRGRLLSESVGKWTQAQVVASEYYDRGKSQCSQAVAMEAMQFLEELSLAVFCCIMKGASGYVECGGFVLLKNLEDTRTITTPDYPTNYPNFTRCIWLVETSRNHLVSITFTLDVEKHLGFCTDTLQFRDGGQDSEIIKEFCVSVSSYTVRSTGPWMYIAFKSKGPRTFTGFTGQVTSEVAESSGANISQPYSDRDTVVLSGVCIGAVTFVLVAVLGVQLEMKRDWASLNKQLRRIYRTPTLTSNFGKLDRLSMPAFLRSRMSTRTETTPSSRDVTWHRSH</sequence>
<keyword evidence="5" id="KW-0812">Transmembrane</keyword>
<keyword evidence="5" id="KW-1133">Transmembrane helix</keyword>
<gene>
    <name evidence="7" type="ORF">C0Q70_10502</name>
</gene>
<keyword evidence="8" id="KW-1185">Reference proteome</keyword>
<dbReference type="CDD" id="cd00041">
    <property type="entry name" value="CUB"/>
    <property type="match status" value="1"/>
</dbReference>
<protein>
    <recommendedName>
        <fullName evidence="6">CUB domain-containing protein</fullName>
    </recommendedName>
</protein>
<dbReference type="PROSITE" id="PS01180">
    <property type="entry name" value="CUB"/>
    <property type="match status" value="1"/>
</dbReference>
<dbReference type="SUPFAM" id="SSF49854">
    <property type="entry name" value="Spermadhesin, CUB domain"/>
    <property type="match status" value="1"/>
</dbReference>
<evidence type="ECO:0000313" key="8">
    <source>
        <dbReference type="Proteomes" id="UP000245119"/>
    </source>
</evidence>
<name>A0A2T7P3E4_POMCA</name>
<dbReference type="InterPro" id="IPR035914">
    <property type="entry name" value="Sperma_CUB_dom_sf"/>
</dbReference>
<accession>A0A2T7P3E4</accession>
<keyword evidence="2" id="KW-1015">Disulfide bond</keyword>
<evidence type="ECO:0000256" key="5">
    <source>
        <dbReference type="SAM" id="Phobius"/>
    </source>
</evidence>
<evidence type="ECO:0000313" key="7">
    <source>
        <dbReference type="EMBL" id="PVD27926.1"/>
    </source>
</evidence>
<evidence type="ECO:0000256" key="4">
    <source>
        <dbReference type="SAM" id="MobiDB-lite"/>
    </source>
</evidence>
<evidence type="ECO:0000256" key="2">
    <source>
        <dbReference type="ARBA" id="ARBA00023157"/>
    </source>
</evidence>
<comment type="caution">
    <text evidence="7">The sequence shown here is derived from an EMBL/GenBank/DDBJ whole genome shotgun (WGS) entry which is preliminary data.</text>
</comment>
<dbReference type="EMBL" id="PZQS01000006">
    <property type="protein sequence ID" value="PVD27926.1"/>
    <property type="molecule type" value="Genomic_DNA"/>
</dbReference>
<dbReference type="Gene3D" id="2.60.120.290">
    <property type="entry name" value="Spermadhesin, CUB domain"/>
    <property type="match status" value="1"/>
</dbReference>
<keyword evidence="1" id="KW-0677">Repeat</keyword>
<dbReference type="OrthoDB" id="6140291at2759"/>
<feature type="region of interest" description="Disordered" evidence="4">
    <location>
        <begin position="281"/>
        <end position="300"/>
    </location>
</feature>
<evidence type="ECO:0000259" key="6">
    <source>
        <dbReference type="PROSITE" id="PS01180"/>
    </source>
</evidence>
<evidence type="ECO:0000256" key="1">
    <source>
        <dbReference type="ARBA" id="ARBA00022737"/>
    </source>
</evidence>
<dbReference type="SMART" id="SM00042">
    <property type="entry name" value="CUB"/>
    <property type="match status" value="1"/>
</dbReference>
<dbReference type="AlphaFoldDB" id="A0A2T7P3E4"/>
<dbReference type="Pfam" id="PF00431">
    <property type="entry name" value="CUB"/>
    <property type="match status" value="1"/>
</dbReference>
<reference evidence="7 8" key="1">
    <citation type="submission" date="2018-04" db="EMBL/GenBank/DDBJ databases">
        <title>The genome of golden apple snail Pomacea canaliculata provides insight into stress tolerance and invasive adaptation.</title>
        <authorList>
            <person name="Liu C."/>
            <person name="Liu B."/>
            <person name="Ren Y."/>
            <person name="Zhang Y."/>
            <person name="Wang H."/>
            <person name="Li S."/>
            <person name="Jiang F."/>
            <person name="Yin L."/>
            <person name="Zhang G."/>
            <person name="Qian W."/>
            <person name="Fan W."/>
        </authorList>
    </citation>
    <scope>NUCLEOTIDE SEQUENCE [LARGE SCALE GENOMIC DNA]</scope>
    <source>
        <strain evidence="7">SZHN2017</strain>
        <tissue evidence="7">Muscle</tissue>
    </source>
</reference>
<dbReference type="InterPro" id="IPR000859">
    <property type="entry name" value="CUB_dom"/>
</dbReference>
<feature type="compositionally biased region" description="Polar residues" evidence="4">
    <location>
        <begin position="281"/>
        <end position="293"/>
    </location>
</feature>
<organism evidence="7 8">
    <name type="scientific">Pomacea canaliculata</name>
    <name type="common">Golden apple snail</name>
    <dbReference type="NCBI Taxonomy" id="400727"/>
    <lineage>
        <taxon>Eukaryota</taxon>
        <taxon>Metazoa</taxon>
        <taxon>Spiralia</taxon>
        <taxon>Lophotrochozoa</taxon>
        <taxon>Mollusca</taxon>
        <taxon>Gastropoda</taxon>
        <taxon>Caenogastropoda</taxon>
        <taxon>Architaenioglossa</taxon>
        <taxon>Ampullarioidea</taxon>
        <taxon>Ampullariidae</taxon>
        <taxon>Pomacea</taxon>
    </lineage>
</organism>